<protein>
    <submittedName>
        <fullName evidence="2">Uncharacterized protein</fullName>
    </submittedName>
</protein>
<dbReference type="EMBL" id="JAMSHJ010000001">
    <property type="protein sequence ID" value="KAI5445543.1"/>
    <property type="molecule type" value="Genomic_DNA"/>
</dbReference>
<organism evidence="2 3">
    <name type="scientific">Pisum sativum</name>
    <name type="common">Garden pea</name>
    <name type="synonym">Lathyrus oleraceus</name>
    <dbReference type="NCBI Taxonomy" id="3888"/>
    <lineage>
        <taxon>Eukaryota</taxon>
        <taxon>Viridiplantae</taxon>
        <taxon>Streptophyta</taxon>
        <taxon>Embryophyta</taxon>
        <taxon>Tracheophyta</taxon>
        <taxon>Spermatophyta</taxon>
        <taxon>Magnoliopsida</taxon>
        <taxon>eudicotyledons</taxon>
        <taxon>Gunneridae</taxon>
        <taxon>Pentapetalae</taxon>
        <taxon>rosids</taxon>
        <taxon>fabids</taxon>
        <taxon>Fabales</taxon>
        <taxon>Fabaceae</taxon>
        <taxon>Papilionoideae</taxon>
        <taxon>50 kb inversion clade</taxon>
        <taxon>NPAAA clade</taxon>
        <taxon>Hologalegina</taxon>
        <taxon>IRL clade</taxon>
        <taxon>Fabeae</taxon>
        <taxon>Lathyrus</taxon>
    </lineage>
</organism>
<evidence type="ECO:0000313" key="3">
    <source>
        <dbReference type="Proteomes" id="UP001058974"/>
    </source>
</evidence>
<sequence length="203" mass="23198">MLLQLEDEEEIQSDSTAGGVEEEKTGLYNHHLSLNTMKGFNGVGTIRFTGEIGSIRVKILILPKEVLKDILRNLAAGVDPNITMLLQIYDKVFKVPSELPPKREKDHSIPLHPGTWPVKVRYFQKEVLKDILSNLAAGVDPNITMLLQKYDKVFKVPSALPPKREKNHVIPLHLGTWLVKVRSYRYPHTQKEQIEKMVQEMLE</sequence>
<dbReference type="Proteomes" id="UP001058974">
    <property type="component" value="Chromosome 1"/>
</dbReference>
<name>A0A9D5BKR9_PEA</name>
<feature type="region of interest" description="Disordered" evidence="1">
    <location>
        <begin position="1"/>
        <end position="22"/>
    </location>
</feature>
<dbReference type="Gramene" id="Psat01G0368400-T1">
    <property type="protein sequence ID" value="KAI5445543.1"/>
    <property type="gene ID" value="KIW84_013684"/>
</dbReference>
<accession>A0A9D5BKR9</accession>
<dbReference type="SUPFAM" id="SSF56672">
    <property type="entry name" value="DNA/RNA polymerases"/>
    <property type="match status" value="1"/>
</dbReference>
<dbReference type="AlphaFoldDB" id="A0A9D5BKR9"/>
<proteinExistence type="predicted"/>
<feature type="compositionally biased region" description="Acidic residues" evidence="1">
    <location>
        <begin position="1"/>
        <end position="12"/>
    </location>
</feature>
<keyword evidence="3" id="KW-1185">Reference proteome</keyword>
<comment type="caution">
    <text evidence="2">The sequence shown here is derived from an EMBL/GenBank/DDBJ whole genome shotgun (WGS) entry which is preliminary data.</text>
</comment>
<dbReference type="InterPro" id="IPR043502">
    <property type="entry name" value="DNA/RNA_pol_sf"/>
</dbReference>
<gene>
    <name evidence="2" type="ORF">KIW84_013684</name>
</gene>
<reference evidence="2 3" key="1">
    <citation type="journal article" date="2022" name="Nat. Genet.">
        <title>Improved pea reference genome and pan-genome highlight genomic features and evolutionary characteristics.</title>
        <authorList>
            <person name="Yang T."/>
            <person name="Liu R."/>
            <person name="Luo Y."/>
            <person name="Hu S."/>
            <person name="Wang D."/>
            <person name="Wang C."/>
            <person name="Pandey M.K."/>
            <person name="Ge S."/>
            <person name="Xu Q."/>
            <person name="Li N."/>
            <person name="Li G."/>
            <person name="Huang Y."/>
            <person name="Saxena R.K."/>
            <person name="Ji Y."/>
            <person name="Li M."/>
            <person name="Yan X."/>
            <person name="He Y."/>
            <person name="Liu Y."/>
            <person name="Wang X."/>
            <person name="Xiang C."/>
            <person name="Varshney R.K."/>
            <person name="Ding H."/>
            <person name="Gao S."/>
            <person name="Zong X."/>
        </authorList>
    </citation>
    <scope>NUCLEOTIDE SEQUENCE [LARGE SCALE GENOMIC DNA]</scope>
    <source>
        <strain evidence="2 3">cv. Zhongwan 6</strain>
    </source>
</reference>
<evidence type="ECO:0000313" key="2">
    <source>
        <dbReference type="EMBL" id="KAI5445543.1"/>
    </source>
</evidence>
<evidence type="ECO:0000256" key="1">
    <source>
        <dbReference type="SAM" id="MobiDB-lite"/>
    </source>
</evidence>